<evidence type="ECO:0000259" key="6">
    <source>
        <dbReference type="PROSITE" id="PS50234"/>
    </source>
</evidence>
<dbReference type="Pfam" id="PF26200">
    <property type="entry name" value="Rcat_RNF216"/>
    <property type="match status" value="1"/>
</dbReference>
<dbReference type="PROSITE" id="PS50234">
    <property type="entry name" value="VWFA"/>
    <property type="match status" value="1"/>
</dbReference>
<dbReference type="CDD" id="cd00198">
    <property type="entry name" value="vWFA"/>
    <property type="match status" value="1"/>
</dbReference>
<evidence type="ECO:0008006" key="8">
    <source>
        <dbReference type="Google" id="ProtNLM"/>
    </source>
</evidence>
<dbReference type="AlphaFoldDB" id="A0A024U845"/>
<dbReference type="InterPro" id="IPR001841">
    <property type="entry name" value="Znf_RING"/>
</dbReference>
<accession>A0A024U845</accession>
<dbReference type="SUPFAM" id="SSF53300">
    <property type="entry name" value="vWA-like"/>
    <property type="match status" value="1"/>
</dbReference>
<dbReference type="PANTHER" id="PTHR47763:SF1">
    <property type="entry name" value="DUF659 DOMAIN-CONTAINING PROTEIN"/>
    <property type="match status" value="1"/>
</dbReference>
<evidence type="ECO:0000256" key="1">
    <source>
        <dbReference type="ARBA" id="ARBA00004613"/>
    </source>
</evidence>
<dbReference type="CDD" id="cd22584">
    <property type="entry name" value="Rcat_RBR_unk"/>
    <property type="match status" value="1"/>
</dbReference>
<reference evidence="7" key="1">
    <citation type="submission" date="2013-12" db="EMBL/GenBank/DDBJ databases">
        <title>The Genome Sequence of Aphanomyces invadans NJM9701.</title>
        <authorList>
            <consortium name="The Broad Institute Genomics Platform"/>
            <person name="Russ C."/>
            <person name="Tyler B."/>
            <person name="van West P."/>
            <person name="Dieguez-Uribeondo J."/>
            <person name="Young S.K."/>
            <person name="Zeng Q."/>
            <person name="Gargeya S."/>
            <person name="Fitzgerald M."/>
            <person name="Abouelleil A."/>
            <person name="Alvarado L."/>
            <person name="Chapman S.B."/>
            <person name="Gainer-Dewar J."/>
            <person name="Goldberg J."/>
            <person name="Griggs A."/>
            <person name="Gujja S."/>
            <person name="Hansen M."/>
            <person name="Howarth C."/>
            <person name="Imamovic A."/>
            <person name="Ireland A."/>
            <person name="Larimer J."/>
            <person name="McCowan C."/>
            <person name="Murphy C."/>
            <person name="Pearson M."/>
            <person name="Poon T.W."/>
            <person name="Priest M."/>
            <person name="Roberts A."/>
            <person name="Saif S."/>
            <person name="Shea T."/>
            <person name="Sykes S."/>
            <person name="Wortman J."/>
            <person name="Nusbaum C."/>
            <person name="Birren B."/>
        </authorList>
    </citation>
    <scope>NUCLEOTIDE SEQUENCE [LARGE SCALE GENOMIC DNA]</scope>
    <source>
        <strain evidence="7">NJM9701</strain>
    </source>
</reference>
<dbReference type="STRING" id="157072.A0A024U845"/>
<dbReference type="RefSeq" id="XP_008869009.1">
    <property type="nucleotide sequence ID" value="XM_008870787.1"/>
</dbReference>
<dbReference type="OrthoDB" id="61092at2759"/>
<protein>
    <recommendedName>
        <fullName evidence="8">RING-type domain-containing protein</fullName>
    </recommendedName>
</protein>
<comment type="subcellular location">
    <subcellularLocation>
        <location evidence="1">Secreted</location>
    </subcellularLocation>
</comment>
<dbReference type="Gene3D" id="3.40.50.410">
    <property type="entry name" value="von Willebrand factor, type A domain"/>
    <property type="match status" value="1"/>
</dbReference>
<dbReference type="PROSITE" id="PS50089">
    <property type="entry name" value="ZF_RING_2"/>
    <property type="match status" value="1"/>
</dbReference>
<evidence type="ECO:0000313" key="7">
    <source>
        <dbReference type="EMBL" id="ETW02404.1"/>
    </source>
</evidence>
<dbReference type="InterPro" id="IPR056861">
    <property type="entry name" value="HMCN1-like_VWA"/>
</dbReference>
<dbReference type="Gene3D" id="1.20.120.1750">
    <property type="match status" value="1"/>
</dbReference>
<dbReference type="InterPro" id="IPR036465">
    <property type="entry name" value="vWFA_dom_sf"/>
</dbReference>
<dbReference type="InterPro" id="IPR002035">
    <property type="entry name" value="VWF_A"/>
</dbReference>
<evidence type="ECO:0000256" key="2">
    <source>
        <dbReference type="ARBA" id="ARBA00022525"/>
    </source>
</evidence>
<dbReference type="SMART" id="SM00327">
    <property type="entry name" value="VWA"/>
    <property type="match status" value="1"/>
</dbReference>
<name>A0A024U845_9STRA</name>
<dbReference type="GO" id="GO:0005737">
    <property type="term" value="C:cytoplasm"/>
    <property type="evidence" value="ECO:0007669"/>
    <property type="project" value="TreeGrafter"/>
</dbReference>
<dbReference type="PANTHER" id="PTHR47763">
    <property type="entry name" value="ALPHA-PROTEIN KINASE VWKA"/>
    <property type="match status" value="1"/>
</dbReference>
<keyword evidence="4" id="KW-0479">Metal-binding</keyword>
<gene>
    <name evidence="7" type="ORF">H310_05920</name>
</gene>
<keyword evidence="3" id="KW-0732">Signal</keyword>
<keyword evidence="2" id="KW-0964">Secreted</keyword>
<dbReference type="VEuPathDB" id="FungiDB:H310_05920"/>
<keyword evidence="4" id="KW-0863">Zinc-finger</keyword>
<dbReference type="GO" id="GO:0004674">
    <property type="term" value="F:protein serine/threonine kinase activity"/>
    <property type="evidence" value="ECO:0007669"/>
    <property type="project" value="TreeGrafter"/>
</dbReference>
<dbReference type="GO" id="GO:0008270">
    <property type="term" value="F:zinc ion binding"/>
    <property type="evidence" value="ECO:0007669"/>
    <property type="project" value="UniProtKB-KW"/>
</dbReference>
<dbReference type="EMBL" id="KI913961">
    <property type="protein sequence ID" value="ETW02404.1"/>
    <property type="molecule type" value="Genomic_DNA"/>
</dbReference>
<sequence>MAPEVDLFLVCDTTASMGRYISSLAATIRQVFAVIKLLFRGRVKLHVVSYKNYCDGKLVVTHRSQRTHSNKQILEFVADLVPHGGGDIPEAIKTALNFVHSTVNSIREASAISTEALVLIFTDAPPHHSHTLSRYWRHERDAIQTNPTYTAGYDWLSIRRAFQVASIPVFTFHSNLDCAYRTAQSVLFYSALGPVVLVENESTTEITKATMGLLLQLMGHKFEFSDLFTCVRVWADCAAFGGDAEDAVFPDVDARLTCTRLPFQFDALPWMDEDVSPLPALFETNEEYQRMVYHVFGALVTPTNVLALTYNTILAKLWRLICKRRSDPRYASLTTTLSLCVPALTGLDKQQVQQWIQESHNESHAIRDTIMALTHDIGSSDRSIIVLERNTLLDSVDPADLRSLARAPTPNAIRTVQSILTHLQLVTLDDGRPTDGLIDRDGVPHFLPLDLPDIKLFSFLCHLVAPGTVFSVRGSAVVAMLCVSSNHSIMKDRAHDFLHSIRGTWLPLDVATDYPEILSVEYIKLLHRHRQFLTPNELVVYDRLYAMHRMRLAATKDVDVTVGATPVKAQLRLDIKAKCLSCNTHVSVSLMTTKDLCAICVEYGLADARAIQRKHITPVNKSHMVECTVCHCLYAVVQPELLNIAPKCFYCRQWVKPRPIAPVVECVRCLNKYLDPAHLIEAPPGDVGWTCTPCLAVAPQAATMVKTVPFKTIMESNLELSREFGWTKPKRAQEFVDLAFNQHTNYFKLYTQHHALLFGVKPAQTQRHSQDKVIVVLVDGKPIHDAESLCKALVFNVLEGSLRDVCNLCFEEFSLPQLDSACGRCPTRVCQGCIGQWYGEVKIGRVLFTSHLTCPFCRQKPQPSVWLRYNKAARELATSPMPAMKANAYYGWCSTCGKIKEMMPKSCARDVPRLAKYECDDCIAKSAIYPQCPRCKVQTERIDGCNHILCICGQNWCYACGEEFESADSTYSHMYRECQVGL</sequence>
<dbReference type="eggNOG" id="ENOG502RY35">
    <property type="taxonomic scope" value="Eukaryota"/>
</dbReference>
<evidence type="ECO:0000256" key="4">
    <source>
        <dbReference type="PROSITE-ProRule" id="PRU00175"/>
    </source>
</evidence>
<evidence type="ECO:0000259" key="5">
    <source>
        <dbReference type="PROSITE" id="PS50089"/>
    </source>
</evidence>
<dbReference type="GeneID" id="20082970"/>
<dbReference type="SUPFAM" id="SSF57850">
    <property type="entry name" value="RING/U-box"/>
    <property type="match status" value="1"/>
</dbReference>
<organism evidence="7">
    <name type="scientific">Aphanomyces invadans</name>
    <dbReference type="NCBI Taxonomy" id="157072"/>
    <lineage>
        <taxon>Eukaryota</taxon>
        <taxon>Sar</taxon>
        <taxon>Stramenopiles</taxon>
        <taxon>Oomycota</taxon>
        <taxon>Saprolegniomycetes</taxon>
        <taxon>Saprolegniales</taxon>
        <taxon>Verrucalvaceae</taxon>
        <taxon>Aphanomyces</taxon>
    </lineage>
</organism>
<dbReference type="InterPro" id="IPR052969">
    <property type="entry name" value="Thr-specific_kinase-like"/>
</dbReference>
<proteinExistence type="predicted"/>
<dbReference type="Pfam" id="PF25106">
    <property type="entry name" value="VWA_4"/>
    <property type="match status" value="1"/>
</dbReference>
<evidence type="ECO:0000256" key="3">
    <source>
        <dbReference type="ARBA" id="ARBA00022729"/>
    </source>
</evidence>
<feature type="domain" description="VWFA" evidence="6">
    <location>
        <begin position="6"/>
        <end position="172"/>
    </location>
</feature>
<feature type="domain" description="RING-type" evidence="5">
    <location>
        <begin position="806"/>
        <end position="858"/>
    </location>
</feature>
<keyword evidence="4" id="KW-0862">Zinc</keyword>